<dbReference type="Proteomes" id="UP000242414">
    <property type="component" value="Unassembled WGS sequence"/>
</dbReference>
<dbReference type="GO" id="GO:0005737">
    <property type="term" value="C:cytoplasm"/>
    <property type="evidence" value="ECO:0007669"/>
    <property type="project" value="UniProtKB-SubCell"/>
</dbReference>
<evidence type="ECO:0000256" key="6">
    <source>
        <dbReference type="PROSITE-ProRule" id="PRU00283"/>
    </source>
</evidence>
<dbReference type="VEuPathDB" id="FungiDB:BCV72DRAFT_295869"/>
<feature type="domain" description="Kinesin motor" evidence="10">
    <location>
        <begin position="11"/>
        <end position="408"/>
    </location>
</feature>
<name>A0A1X0QV95_RHIZD</name>
<proteinExistence type="inferred from homology"/>
<evidence type="ECO:0000256" key="1">
    <source>
        <dbReference type="ARBA" id="ARBA00004496"/>
    </source>
</evidence>
<evidence type="ECO:0000259" key="10">
    <source>
        <dbReference type="PROSITE" id="PS50067"/>
    </source>
</evidence>
<dbReference type="GO" id="GO:0007018">
    <property type="term" value="P:microtubule-based movement"/>
    <property type="evidence" value="ECO:0007669"/>
    <property type="project" value="InterPro"/>
</dbReference>
<feature type="non-terminal residue" evidence="11">
    <location>
        <position position="587"/>
    </location>
</feature>
<dbReference type="AlphaFoldDB" id="A0A1X0QV95"/>
<evidence type="ECO:0000256" key="8">
    <source>
        <dbReference type="SAM" id="Coils"/>
    </source>
</evidence>
<dbReference type="Gene3D" id="3.40.850.10">
    <property type="entry name" value="Kinesin motor domain"/>
    <property type="match status" value="1"/>
</dbReference>
<evidence type="ECO:0000256" key="3">
    <source>
        <dbReference type="ARBA" id="ARBA00022741"/>
    </source>
</evidence>
<keyword evidence="5 8" id="KW-0175">Coiled coil</keyword>
<feature type="region of interest" description="Disordered" evidence="9">
    <location>
        <begin position="255"/>
        <end position="295"/>
    </location>
</feature>
<dbReference type="GO" id="GO:0008017">
    <property type="term" value="F:microtubule binding"/>
    <property type="evidence" value="ECO:0007669"/>
    <property type="project" value="InterPro"/>
</dbReference>
<dbReference type="GO" id="GO:0007052">
    <property type="term" value="P:mitotic spindle organization"/>
    <property type="evidence" value="ECO:0007669"/>
    <property type="project" value="TreeGrafter"/>
</dbReference>
<dbReference type="InterPro" id="IPR027417">
    <property type="entry name" value="P-loop_NTPase"/>
</dbReference>
<dbReference type="PANTHER" id="PTHR47969">
    <property type="entry name" value="CHROMOSOME-ASSOCIATED KINESIN KIF4A-RELATED"/>
    <property type="match status" value="1"/>
</dbReference>
<dbReference type="GO" id="GO:0003777">
    <property type="term" value="F:microtubule motor activity"/>
    <property type="evidence" value="ECO:0007669"/>
    <property type="project" value="InterPro"/>
</dbReference>
<dbReference type="EMBL" id="KV921994">
    <property type="protein sequence ID" value="ORE03694.1"/>
    <property type="molecule type" value="Genomic_DNA"/>
</dbReference>
<dbReference type="PANTHER" id="PTHR47969:SF15">
    <property type="entry name" value="CHROMOSOME-ASSOCIATED KINESIN KIF4A-RELATED"/>
    <property type="match status" value="1"/>
</dbReference>
<evidence type="ECO:0000256" key="5">
    <source>
        <dbReference type="ARBA" id="ARBA00023054"/>
    </source>
</evidence>
<protein>
    <recommendedName>
        <fullName evidence="7">Kinesin-like protein</fullName>
    </recommendedName>
</protein>
<dbReference type="InterPro" id="IPR027640">
    <property type="entry name" value="Kinesin-like_fam"/>
</dbReference>
<keyword evidence="6 7" id="KW-0505">Motor protein</keyword>
<feature type="binding site" evidence="6">
    <location>
        <begin position="95"/>
        <end position="102"/>
    </location>
    <ligand>
        <name>ATP</name>
        <dbReference type="ChEBI" id="CHEBI:30616"/>
    </ligand>
</feature>
<dbReference type="GO" id="GO:0051231">
    <property type="term" value="P:spindle elongation"/>
    <property type="evidence" value="ECO:0007669"/>
    <property type="project" value="TreeGrafter"/>
</dbReference>
<organism evidence="11">
    <name type="scientific">Rhizopus microsporus var. microsporus</name>
    <dbReference type="NCBI Taxonomy" id="86635"/>
    <lineage>
        <taxon>Eukaryota</taxon>
        <taxon>Fungi</taxon>
        <taxon>Fungi incertae sedis</taxon>
        <taxon>Mucoromycota</taxon>
        <taxon>Mucoromycotina</taxon>
        <taxon>Mucoromycetes</taxon>
        <taxon>Mucorales</taxon>
        <taxon>Mucorineae</taxon>
        <taxon>Rhizopodaceae</taxon>
        <taxon>Rhizopus</taxon>
    </lineage>
</organism>
<dbReference type="GO" id="GO:0005524">
    <property type="term" value="F:ATP binding"/>
    <property type="evidence" value="ECO:0007669"/>
    <property type="project" value="UniProtKB-UniRule"/>
</dbReference>
<evidence type="ECO:0000256" key="7">
    <source>
        <dbReference type="RuleBase" id="RU000394"/>
    </source>
</evidence>
<dbReference type="InterPro" id="IPR036961">
    <property type="entry name" value="Kinesin_motor_dom_sf"/>
</dbReference>
<gene>
    <name evidence="11" type="ORF">BCV72DRAFT_295869</name>
</gene>
<dbReference type="Pfam" id="PF00225">
    <property type="entry name" value="Kinesin"/>
    <property type="match status" value="1"/>
</dbReference>
<sequence>MNKDNTAQTAAVQVAVRIRPLTERDRAQPRFANSTNGDVLRAHEKHVQVVPQNKYFTYDHVFGTETQQSDIFTALGQKPVYKFIEGYNVTILAYGQTSSGKTYTMGTAQHDQQINPKEEGIIPRAMSLLFDSLLQKSMDQPANGIRSLRAPTQTSGQKYRYSVKVSFVEIYNEELIDLLNPAPPHEKPPVTIREDTKGHIYWTGVKEVSVNNTDDVLYYLQQGTQNRATGFTDMNEKSSRSHAIFSVTLKQEKWVPGNSQSGRASPTPSRAQSPKQQRLSMISRYSSSNSNNNSAEDGDWVITSSKFHFVDLAGSERLKRTAAEGDRRKEGININAGLLALGNVISALGDPSKKGTHVPYRDSKLTRLLQDSLGGNAMTLMIACVSPAESNLAETLNTLQYANRARNIKNKMEKNELEEWMTTDNIDFLRNTIAKLKNELHFSDDYSSTSSPLANGDYDDFCHEQNLQIADLQYQIEDLKAKAEIMTQRNVVVEAELARLQQAKNGDIDFQKTVEPVIEEYEKTLSGYESQLAMIRAALNHAEHAYEEQLDKAQQGELIIEKQDKTIAELRKRLSKLLERQQKDEKY</sequence>
<keyword evidence="4 6" id="KW-0067">ATP-binding</keyword>
<dbReference type="CDD" id="cd01372">
    <property type="entry name" value="KISc_KIF4"/>
    <property type="match status" value="1"/>
</dbReference>
<dbReference type="SUPFAM" id="SSF52540">
    <property type="entry name" value="P-loop containing nucleoside triphosphate hydrolases"/>
    <property type="match status" value="1"/>
</dbReference>
<comment type="similarity">
    <text evidence="6 7">Belongs to the TRAFAC class myosin-kinesin ATPase superfamily. Kinesin family.</text>
</comment>
<feature type="compositionally biased region" description="Polar residues" evidence="9">
    <location>
        <begin position="257"/>
        <end position="285"/>
    </location>
</feature>
<dbReference type="PROSITE" id="PS50067">
    <property type="entry name" value="KINESIN_MOTOR_2"/>
    <property type="match status" value="1"/>
</dbReference>
<keyword evidence="2" id="KW-0963">Cytoplasm</keyword>
<accession>A0A1X0QV95</accession>
<dbReference type="PRINTS" id="PR00380">
    <property type="entry name" value="KINESINHEAVY"/>
</dbReference>
<feature type="coiled-coil region" evidence="8">
    <location>
        <begin position="462"/>
        <end position="580"/>
    </location>
</feature>
<evidence type="ECO:0000256" key="4">
    <source>
        <dbReference type="ARBA" id="ARBA00022840"/>
    </source>
</evidence>
<dbReference type="PROSITE" id="PS00411">
    <property type="entry name" value="KINESIN_MOTOR_1"/>
    <property type="match status" value="1"/>
</dbReference>
<keyword evidence="3 6" id="KW-0547">Nucleotide-binding</keyword>
<dbReference type="GO" id="GO:0005875">
    <property type="term" value="C:microtubule associated complex"/>
    <property type="evidence" value="ECO:0007669"/>
    <property type="project" value="TreeGrafter"/>
</dbReference>
<evidence type="ECO:0000256" key="9">
    <source>
        <dbReference type="SAM" id="MobiDB-lite"/>
    </source>
</evidence>
<dbReference type="OrthoDB" id="3176171at2759"/>
<keyword evidence="7" id="KW-0493">Microtubule</keyword>
<dbReference type="SMART" id="SM00129">
    <property type="entry name" value="KISc"/>
    <property type="match status" value="1"/>
</dbReference>
<evidence type="ECO:0000256" key="2">
    <source>
        <dbReference type="ARBA" id="ARBA00022490"/>
    </source>
</evidence>
<evidence type="ECO:0000313" key="11">
    <source>
        <dbReference type="EMBL" id="ORE03694.1"/>
    </source>
</evidence>
<comment type="subcellular location">
    <subcellularLocation>
        <location evidence="1">Cytoplasm</location>
    </subcellularLocation>
</comment>
<dbReference type="GO" id="GO:0005874">
    <property type="term" value="C:microtubule"/>
    <property type="evidence" value="ECO:0007669"/>
    <property type="project" value="UniProtKB-KW"/>
</dbReference>
<dbReference type="InterPro" id="IPR019821">
    <property type="entry name" value="Kinesin_motor_CS"/>
</dbReference>
<reference evidence="11" key="1">
    <citation type="journal article" date="2016" name="Proc. Natl. Acad. Sci. U.S.A.">
        <title>Lipid metabolic changes in an early divergent fungus govern the establishment of a mutualistic symbiosis with endobacteria.</title>
        <authorList>
            <person name="Lastovetsky O.A."/>
            <person name="Gaspar M.L."/>
            <person name="Mondo S.J."/>
            <person name="LaButti K.M."/>
            <person name="Sandor L."/>
            <person name="Grigoriev I.V."/>
            <person name="Henry S.A."/>
            <person name="Pawlowska T.E."/>
        </authorList>
    </citation>
    <scope>NUCLEOTIDE SEQUENCE [LARGE SCALE GENOMIC DNA]</scope>
    <source>
        <strain evidence="11">ATCC 52814</strain>
    </source>
</reference>
<dbReference type="InterPro" id="IPR001752">
    <property type="entry name" value="Kinesin_motor_dom"/>
</dbReference>